<dbReference type="InterPro" id="IPR000276">
    <property type="entry name" value="GPCR_Rhodpsn"/>
</dbReference>
<dbReference type="SUPFAM" id="SSF81321">
    <property type="entry name" value="Family A G protein-coupled receptor-like"/>
    <property type="match status" value="1"/>
</dbReference>
<dbReference type="InterPro" id="IPR017452">
    <property type="entry name" value="GPCR_Rhodpsn_7TM"/>
</dbReference>
<evidence type="ECO:0000256" key="1">
    <source>
        <dbReference type="ARBA" id="ARBA00004651"/>
    </source>
</evidence>
<keyword evidence="7 9" id="KW-0675">Receptor</keyword>
<evidence type="ECO:0000256" key="2">
    <source>
        <dbReference type="ARBA" id="ARBA00022475"/>
    </source>
</evidence>
<dbReference type="PROSITE" id="PS50262">
    <property type="entry name" value="G_PROTEIN_RECEP_F1_2"/>
    <property type="match status" value="1"/>
</dbReference>
<feature type="transmembrane region" description="Helical" evidence="10">
    <location>
        <begin position="103"/>
        <end position="127"/>
    </location>
</feature>
<proteinExistence type="inferred from homology"/>
<evidence type="ECO:0000256" key="10">
    <source>
        <dbReference type="SAM" id="Phobius"/>
    </source>
</evidence>
<evidence type="ECO:0000313" key="12">
    <source>
        <dbReference type="EMBL" id="KAJ8048594.1"/>
    </source>
</evidence>
<sequence>METEVSYENFTEEPVFFTTTEYAILGTGFTIITVAGILGNLLVIIAVAVSKELRNMTNVFIVNLAIADFLFSILMPLHIYSIFGEYQPFFDKMCFVCLAGKHSTFGVSIWTLASIALNRYVLILSPFKYYKRIFQKKVVALWIIFLWAYPMAVVLMLPLVFEIGEHTFDHTQHLCRSPINLETTETYDTLEIYSVVTVPLITIFVCYIGIYIKVSRHNRMMRKHSLHSRSGSVSDR</sequence>
<keyword evidence="8 9" id="KW-0807">Transducer</keyword>
<keyword evidence="5 9" id="KW-0297">G-protein coupled receptor</keyword>
<evidence type="ECO:0000256" key="3">
    <source>
        <dbReference type="ARBA" id="ARBA00022692"/>
    </source>
</evidence>
<dbReference type="PROSITE" id="PS00237">
    <property type="entry name" value="G_PROTEIN_RECEP_F1_1"/>
    <property type="match status" value="1"/>
</dbReference>
<evidence type="ECO:0000259" key="11">
    <source>
        <dbReference type="PROSITE" id="PS50262"/>
    </source>
</evidence>
<feature type="transmembrane region" description="Helical" evidence="10">
    <location>
        <begin position="139"/>
        <end position="161"/>
    </location>
</feature>
<dbReference type="PANTHER" id="PTHR24228">
    <property type="entry name" value="B2 BRADYKININ RECEPTOR/ANGIOTENSIN II RECEPTOR"/>
    <property type="match status" value="1"/>
</dbReference>
<gene>
    <name evidence="12" type="ORF">HOLleu_00964</name>
</gene>
<dbReference type="CDD" id="cd00637">
    <property type="entry name" value="7tm_classA_rhodopsin-like"/>
    <property type="match status" value="1"/>
</dbReference>
<keyword evidence="4 10" id="KW-1133">Transmembrane helix</keyword>
<evidence type="ECO:0000313" key="13">
    <source>
        <dbReference type="Proteomes" id="UP001152320"/>
    </source>
</evidence>
<accession>A0A9Q1CQ69</accession>
<dbReference type="PANTHER" id="PTHR24228:SF72">
    <property type="entry name" value="G-PROTEIN COUPLED RECEPTORS FAMILY 1 PROFILE DOMAIN-CONTAINING PROTEIN"/>
    <property type="match status" value="1"/>
</dbReference>
<feature type="transmembrane region" description="Helical" evidence="10">
    <location>
        <begin position="192"/>
        <end position="212"/>
    </location>
</feature>
<evidence type="ECO:0000256" key="4">
    <source>
        <dbReference type="ARBA" id="ARBA00022989"/>
    </source>
</evidence>
<evidence type="ECO:0000256" key="6">
    <source>
        <dbReference type="ARBA" id="ARBA00023136"/>
    </source>
</evidence>
<reference evidence="12" key="1">
    <citation type="submission" date="2021-10" db="EMBL/GenBank/DDBJ databases">
        <title>Tropical sea cucumber genome reveals ecological adaptation and Cuvierian tubules defense mechanism.</title>
        <authorList>
            <person name="Chen T."/>
        </authorList>
    </citation>
    <scope>NUCLEOTIDE SEQUENCE</scope>
    <source>
        <strain evidence="12">Nanhai2018</strain>
        <tissue evidence="12">Muscle</tissue>
    </source>
</reference>
<evidence type="ECO:0000256" key="9">
    <source>
        <dbReference type="RuleBase" id="RU000688"/>
    </source>
</evidence>
<protein>
    <submittedName>
        <fullName evidence="12">Rhodopsin, GQ-coupled</fullName>
    </submittedName>
</protein>
<keyword evidence="13" id="KW-1185">Reference proteome</keyword>
<keyword evidence="3 9" id="KW-0812">Transmembrane</keyword>
<dbReference type="EMBL" id="JAIZAY010000001">
    <property type="protein sequence ID" value="KAJ8048594.1"/>
    <property type="molecule type" value="Genomic_DNA"/>
</dbReference>
<evidence type="ECO:0000256" key="7">
    <source>
        <dbReference type="ARBA" id="ARBA00023170"/>
    </source>
</evidence>
<dbReference type="GO" id="GO:0005886">
    <property type="term" value="C:plasma membrane"/>
    <property type="evidence" value="ECO:0007669"/>
    <property type="project" value="UniProtKB-SubCell"/>
</dbReference>
<comment type="caution">
    <text evidence="12">The sequence shown here is derived from an EMBL/GenBank/DDBJ whole genome shotgun (WGS) entry which is preliminary data.</text>
</comment>
<comment type="subcellular location">
    <subcellularLocation>
        <location evidence="1">Cell membrane</location>
        <topology evidence="1">Multi-pass membrane protein</topology>
    </subcellularLocation>
</comment>
<evidence type="ECO:0000256" key="5">
    <source>
        <dbReference type="ARBA" id="ARBA00023040"/>
    </source>
</evidence>
<dbReference type="Pfam" id="PF00001">
    <property type="entry name" value="7tm_1"/>
    <property type="match status" value="1"/>
</dbReference>
<keyword evidence="2" id="KW-1003">Cell membrane</keyword>
<feature type="transmembrane region" description="Helical" evidence="10">
    <location>
        <begin position="22"/>
        <end position="48"/>
    </location>
</feature>
<dbReference type="AlphaFoldDB" id="A0A9Q1CQ69"/>
<dbReference type="PRINTS" id="PR00237">
    <property type="entry name" value="GPCRRHODOPSN"/>
</dbReference>
<dbReference type="Gene3D" id="1.20.1070.10">
    <property type="entry name" value="Rhodopsin 7-helix transmembrane proteins"/>
    <property type="match status" value="1"/>
</dbReference>
<comment type="similarity">
    <text evidence="9">Belongs to the G-protein coupled receptor 1 family.</text>
</comment>
<organism evidence="12 13">
    <name type="scientific">Holothuria leucospilota</name>
    <name type="common">Black long sea cucumber</name>
    <name type="synonym">Mertensiothuria leucospilota</name>
    <dbReference type="NCBI Taxonomy" id="206669"/>
    <lineage>
        <taxon>Eukaryota</taxon>
        <taxon>Metazoa</taxon>
        <taxon>Echinodermata</taxon>
        <taxon>Eleutherozoa</taxon>
        <taxon>Echinozoa</taxon>
        <taxon>Holothuroidea</taxon>
        <taxon>Aspidochirotacea</taxon>
        <taxon>Aspidochirotida</taxon>
        <taxon>Holothuriidae</taxon>
        <taxon>Holothuria</taxon>
    </lineage>
</organism>
<dbReference type="OrthoDB" id="6358729at2759"/>
<name>A0A9Q1CQ69_HOLLE</name>
<evidence type="ECO:0000256" key="8">
    <source>
        <dbReference type="ARBA" id="ARBA00023224"/>
    </source>
</evidence>
<feature type="transmembrane region" description="Helical" evidence="10">
    <location>
        <begin position="60"/>
        <end position="83"/>
    </location>
</feature>
<keyword evidence="6 10" id="KW-0472">Membrane</keyword>
<dbReference type="GO" id="GO:0004930">
    <property type="term" value="F:G protein-coupled receptor activity"/>
    <property type="evidence" value="ECO:0007669"/>
    <property type="project" value="UniProtKB-KW"/>
</dbReference>
<dbReference type="Proteomes" id="UP001152320">
    <property type="component" value="Chromosome 1"/>
</dbReference>
<feature type="domain" description="G-protein coupled receptors family 1 profile" evidence="11">
    <location>
        <begin position="39"/>
        <end position="236"/>
    </location>
</feature>